<feature type="region of interest" description="Disordered" evidence="1">
    <location>
        <begin position="593"/>
        <end position="636"/>
    </location>
</feature>
<dbReference type="AlphaFoldDB" id="A0A5C6N1Q1"/>
<dbReference type="PANTHER" id="PTHR43696">
    <property type="entry name" value="COILED-COIL DOMAIN-CONTAINING PROTEIN 157"/>
    <property type="match status" value="1"/>
</dbReference>
<dbReference type="Proteomes" id="UP000324091">
    <property type="component" value="Chromosome 5"/>
</dbReference>
<feature type="compositionally biased region" description="Polar residues" evidence="1">
    <location>
        <begin position="593"/>
        <end position="605"/>
    </location>
</feature>
<feature type="region of interest" description="Disordered" evidence="1">
    <location>
        <begin position="364"/>
        <end position="393"/>
    </location>
</feature>
<feature type="region of interest" description="Disordered" evidence="1">
    <location>
        <begin position="558"/>
        <end position="577"/>
    </location>
</feature>
<organism evidence="3 4">
    <name type="scientific">Takifugu flavidus</name>
    <name type="common">sansaifugu</name>
    <dbReference type="NCBI Taxonomy" id="433684"/>
    <lineage>
        <taxon>Eukaryota</taxon>
        <taxon>Metazoa</taxon>
        <taxon>Chordata</taxon>
        <taxon>Craniata</taxon>
        <taxon>Vertebrata</taxon>
        <taxon>Euteleostomi</taxon>
        <taxon>Actinopterygii</taxon>
        <taxon>Neopterygii</taxon>
        <taxon>Teleostei</taxon>
        <taxon>Neoteleostei</taxon>
        <taxon>Acanthomorphata</taxon>
        <taxon>Eupercaria</taxon>
        <taxon>Tetraodontiformes</taxon>
        <taxon>Tetradontoidea</taxon>
        <taxon>Tetraodontidae</taxon>
        <taxon>Takifugu</taxon>
    </lineage>
</organism>
<comment type="caution">
    <text evidence="3">The sequence shown here is derived from an EMBL/GenBank/DDBJ whole genome shotgun (WGS) entry which is preliminary data.</text>
</comment>
<dbReference type="PANTHER" id="PTHR43696:SF9">
    <property type="entry name" value="COILED-COIL DOMAIN-CONTAINING PROTEIN 157"/>
    <property type="match status" value="1"/>
</dbReference>
<feature type="region of interest" description="Disordered" evidence="1">
    <location>
        <begin position="180"/>
        <end position="228"/>
    </location>
</feature>
<keyword evidence="2" id="KW-0732">Signal</keyword>
<feature type="compositionally biased region" description="Basic and acidic residues" evidence="1">
    <location>
        <begin position="606"/>
        <end position="627"/>
    </location>
</feature>
<evidence type="ECO:0000313" key="4">
    <source>
        <dbReference type="Proteomes" id="UP000324091"/>
    </source>
</evidence>
<evidence type="ECO:0000313" key="3">
    <source>
        <dbReference type="EMBL" id="TWW61163.1"/>
    </source>
</evidence>
<sequence length="669" mass="75109">MILSPIVLIVVLGTDYLIAMSEFLGSQNCIESLRKDLIDLQGATVDVFSRTGPVCFSSWKFPDKLSWSLDMVALLEQYDFVDGENEFNKHSHVVLLELVIDRLLLLLQSFDSFVEQVACNKGGERNQQRGCLSVGLVVRSYWSHLVHFTNLKANSKDVKKQTKSTALDCDVKASVSSSSHQTTAGSACSSSTSSAEFPSRGHLPSCVTPDTPSPKLDRNSVGSQTSESSLLPCDACFQVQSLLRRTGGALIELFQGEGLPSSLQPLLAAVEETVGLGHMTAADVTQWANEQLRDMQRLAKHLQDVRDTVQPLGDRLMEAEAEVERFKTQLTETQKQFKQELEKHHTNIVQLEFSLNKAQRSVKEAEARLQEEQQQHRRESQGLEENNSRLKEEVAAKEDAVRTLCCENNALREKVEKLLMEEETCSKLQQSIQQSEAQISQTQLLLDKEKAKYQGAWRQQESMQAKHQSLLKRVDALYEECEELQGLLGECEDKQSDLLNQLRLMTEEKERVHAQLTEQQGLCLKLRKEKQTLQADASQLRSSLADLKAYVQTLEERERLNPLPARPERILPSGSPDLLSVQHMRTEQNYPTQMALQSSSGTQLGDSRRKTGQRRSDGASAGSEERVSTGTTVPPAYQKRHFQTVDLNLDYMSVKGHIKQGNASVLRRK</sequence>
<keyword evidence="4" id="KW-1185">Reference proteome</keyword>
<protein>
    <submittedName>
        <fullName evidence="3">Coiled-coil domain-containing protein 157</fullName>
    </submittedName>
</protein>
<evidence type="ECO:0000256" key="2">
    <source>
        <dbReference type="SAM" id="SignalP"/>
    </source>
</evidence>
<dbReference type="EMBL" id="RHFK02000018">
    <property type="protein sequence ID" value="TWW61163.1"/>
    <property type="molecule type" value="Genomic_DNA"/>
</dbReference>
<feature type="chain" id="PRO_5022916907" evidence="2">
    <location>
        <begin position="22"/>
        <end position="669"/>
    </location>
</feature>
<accession>A0A5C6N1Q1</accession>
<feature type="signal peptide" evidence="2">
    <location>
        <begin position="1"/>
        <end position="21"/>
    </location>
</feature>
<feature type="compositionally biased region" description="Low complexity" evidence="1">
    <location>
        <begin position="182"/>
        <end position="195"/>
    </location>
</feature>
<dbReference type="InterPro" id="IPR029681">
    <property type="entry name" value="CCDC157"/>
</dbReference>
<dbReference type="SUPFAM" id="SSF90257">
    <property type="entry name" value="Myosin rod fragments"/>
    <property type="match status" value="1"/>
</dbReference>
<reference evidence="3 4" key="1">
    <citation type="submission" date="2019-04" db="EMBL/GenBank/DDBJ databases">
        <title>Chromosome genome assembly for Takifugu flavidus.</title>
        <authorList>
            <person name="Xiao S."/>
        </authorList>
    </citation>
    <scope>NUCLEOTIDE SEQUENCE [LARGE SCALE GENOMIC DNA]</scope>
    <source>
        <strain evidence="3">HTHZ2018</strain>
        <tissue evidence="3">Muscle</tissue>
    </source>
</reference>
<proteinExistence type="predicted"/>
<name>A0A5C6N1Q1_9TELE</name>
<evidence type="ECO:0000256" key="1">
    <source>
        <dbReference type="SAM" id="MobiDB-lite"/>
    </source>
</evidence>
<gene>
    <name evidence="3" type="ORF">D4764_05G0012530</name>
</gene>